<proteinExistence type="predicted"/>
<comment type="caution">
    <text evidence="1">The sequence shown here is derived from an EMBL/GenBank/DDBJ whole genome shotgun (WGS) entry which is preliminary data.</text>
</comment>
<sequence>MKLLLLFTEYGTNQTKQMIWEITPTSIRVQIASLFQFFQKQLKKKDISIQDLPSSFLIDLVTKNDYIINGYQSQFNLTPFEIVQLFIQILALLDFFHRHTTRNEDHFNNQRQISPYLEIRLYRILKDENEICLQLDEVVQAIGDILMKEKERNVGEEYNLIQRINYNLKDTLTSPYNFTLVLRAKNSLFLLTAIINEQQIQFKPEIIEVDLVVFFKSLVSKSRVYSQSSTTSELIWRFCIDSFCKAMHNPGGNASSFVHNSKLMQVLSLWMCNAGGEEQNDAKIIETMEKLIWFNFNYPQHKKYGKNDLDGLFEQKERDLLVTENFEEQMIEEGAKEDCEANIFSQKSNIKQKSIQLKTELMGLNWH</sequence>
<dbReference type="EMBL" id="SNRW01005674">
    <property type="protein sequence ID" value="KAA6384613.1"/>
    <property type="molecule type" value="Genomic_DNA"/>
</dbReference>
<protein>
    <submittedName>
        <fullName evidence="1">Uncharacterized protein</fullName>
    </submittedName>
</protein>
<gene>
    <name evidence="1" type="ORF">EZS28_019861</name>
</gene>
<evidence type="ECO:0000313" key="2">
    <source>
        <dbReference type="Proteomes" id="UP000324800"/>
    </source>
</evidence>
<dbReference type="AlphaFoldDB" id="A0A5J4VQP9"/>
<name>A0A5J4VQP9_9EUKA</name>
<dbReference type="Proteomes" id="UP000324800">
    <property type="component" value="Unassembled WGS sequence"/>
</dbReference>
<accession>A0A5J4VQP9</accession>
<evidence type="ECO:0000313" key="1">
    <source>
        <dbReference type="EMBL" id="KAA6384613.1"/>
    </source>
</evidence>
<reference evidence="1 2" key="1">
    <citation type="submission" date="2019-03" db="EMBL/GenBank/DDBJ databases">
        <title>Single cell metagenomics reveals metabolic interactions within the superorganism composed of flagellate Streblomastix strix and complex community of Bacteroidetes bacteria on its surface.</title>
        <authorList>
            <person name="Treitli S.C."/>
            <person name="Kolisko M."/>
            <person name="Husnik F."/>
            <person name="Keeling P."/>
            <person name="Hampl V."/>
        </authorList>
    </citation>
    <scope>NUCLEOTIDE SEQUENCE [LARGE SCALE GENOMIC DNA]</scope>
    <source>
        <strain evidence="1">ST1C</strain>
    </source>
</reference>
<organism evidence="1 2">
    <name type="scientific">Streblomastix strix</name>
    <dbReference type="NCBI Taxonomy" id="222440"/>
    <lineage>
        <taxon>Eukaryota</taxon>
        <taxon>Metamonada</taxon>
        <taxon>Preaxostyla</taxon>
        <taxon>Oxymonadida</taxon>
        <taxon>Streblomastigidae</taxon>
        <taxon>Streblomastix</taxon>
    </lineage>
</organism>